<name>J9D1V6_EDHAE</name>
<evidence type="ECO:0000313" key="12">
    <source>
        <dbReference type="Proteomes" id="UP000003163"/>
    </source>
</evidence>
<feature type="domain" description="BPG-independent PGAM N-terminal" evidence="10">
    <location>
        <begin position="87"/>
        <end position="245"/>
    </location>
</feature>
<evidence type="ECO:0000256" key="4">
    <source>
        <dbReference type="ARBA" id="ARBA00012026"/>
    </source>
</evidence>
<comment type="caution">
    <text evidence="11">The sequence shown here is derived from an EMBL/GenBank/DDBJ whole genome shotgun (WGS) entry which is preliminary data.</text>
</comment>
<reference evidence="11 12" key="1">
    <citation type="submission" date="2011-08" db="EMBL/GenBank/DDBJ databases">
        <authorList>
            <person name="Liu Z.J."/>
            <person name="Shi F.L."/>
            <person name="Lu J.Q."/>
            <person name="Li M."/>
            <person name="Wang Z.L."/>
        </authorList>
    </citation>
    <scope>NUCLEOTIDE SEQUENCE [LARGE SCALE GENOMIC DNA]</scope>
    <source>
        <strain evidence="11 12">USNM 41457</strain>
    </source>
</reference>
<dbReference type="SUPFAM" id="SSF64158">
    <property type="entry name" value="2,3-Bisphosphoglycerate-independent phosphoglycerate mutase, substrate-binding domain"/>
    <property type="match status" value="1"/>
</dbReference>
<comment type="similarity">
    <text evidence="3">Belongs to the BPG-independent phosphoglycerate mutase family.</text>
</comment>
<comment type="cofactor">
    <cofactor evidence="1">
        <name>Mn(2+)</name>
        <dbReference type="ChEBI" id="CHEBI:29035"/>
    </cofactor>
</comment>
<dbReference type="InterPro" id="IPR017850">
    <property type="entry name" value="Alkaline_phosphatase_core_sf"/>
</dbReference>
<gene>
    <name evidence="11" type="ORF">EDEG_03888</name>
</gene>
<dbReference type="Pfam" id="PF01676">
    <property type="entry name" value="Metalloenzyme"/>
    <property type="match status" value="1"/>
</dbReference>
<dbReference type="GO" id="GO:0004619">
    <property type="term" value="F:phosphoglycerate mutase activity"/>
    <property type="evidence" value="ECO:0007669"/>
    <property type="project" value="UniProtKB-EC"/>
</dbReference>
<dbReference type="InParanoid" id="J9D1V6"/>
<sequence>MKKRVILLTIDAWGFSVDKKQGNAIYDSGSSTIDIIASKHPAFLLKTHGIISGMTKGVAGNTQTGHHTIGAGRTDILPNIKISKAINNNVLYSKMKPLIDGYPEKVHVMGLLSDRNNICDMEKFKAYIEFCEYKSVFVHLILDGIDSKPFSGRSLIHELETGYYNNTSVQIGSVVGRNYVMREEKKTYRIEETFEVMTKGDVKPITPKSYVYRMHRRGINDADIPPALFNEEGRILPSEPLLFANEKSEGFYFLFEKFLYRNKCLSMENYANNTAIRSIIGYDKLKNHLPEVLCKAGIKQVYIAPKMEKDGSNIYLKGLNFDQQRSEFRLCVSDYPDIFQYEKITPSTLVKAAIKMIEKSYDFVLCNIPYLDHALHNDTYDVICDKVLEIDEAVCLLYNWCLENHTTLIITSPFGGIEACHAGEIDLKTEIESRKHTKNPVPFILCDGKNYIGKFILDDMFTIQDVTPTILTYLGLDVPEEMTGQNLMYLYDKLFLNKRNISEIFY</sequence>
<dbReference type="Proteomes" id="UP000003163">
    <property type="component" value="Unassembled WGS sequence"/>
</dbReference>
<evidence type="ECO:0000256" key="3">
    <source>
        <dbReference type="ARBA" id="ARBA00008819"/>
    </source>
</evidence>
<dbReference type="AlphaFoldDB" id="J9D1V6"/>
<evidence type="ECO:0000256" key="8">
    <source>
        <dbReference type="ARBA" id="ARBA00023235"/>
    </source>
</evidence>
<dbReference type="InterPro" id="IPR006124">
    <property type="entry name" value="Metalloenzyme"/>
</dbReference>
<dbReference type="VEuPathDB" id="MicrosporidiaDB:EDEG_03888"/>
<evidence type="ECO:0000313" key="11">
    <source>
        <dbReference type="EMBL" id="EJW01544.1"/>
    </source>
</evidence>
<dbReference type="STRING" id="1003232.J9D1V6"/>
<evidence type="ECO:0000259" key="10">
    <source>
        <dbReference type="Pfam" id="PF06415"/>
    </source>
</evidence>
<keyword evidence="6" id="KW-0324">Glycolysis</keyword>
<dbReference type="EMBL" id="AFBI03000140">
    <property type="protein sequence ID" value="EJW01544.1"/>
    <property type="molecule type" value="Genomic_DNA"/>
</dbReference>
<keyword evidence="7" id="KW-0464">Manganese</keyword>
<dbReference type="UniPathway" id="UPA00109">
    <property type="reaction ID" value="UER00186"/>
</dbReference>
<dbReference type="GO" id="GO:0006007">
    <property type="term" value="P:glucose catabolic process"/>
    <property type="evidence" value="ECO:0007669"/>
    <property type="project" value="InterPro"/>
</dbReference>
<dbReference type="InterPro" id="IPR036646">
    <property type="entry name" value="PGAM_B_sf"/>
</dbReference>
<dbReference type="GO" id="GO:0030145">
    <property type="term" value="F:manganese ion binding"/>
    <property type="evidence" value="ECO:0007669"/>
    <property type="project" value="InterPro"/>
</dbReference>
<protein>
    <recommendedName>
        <fullName evidence="4">phosphoglycerate mutase (2,3-diphosphoglycerate-independent)</fullName>
        <ecNumber evidence="4">5.4.2.12</ecNumber>
    </recommendedName>
</protein>
<dbReference type="GO" id="GO:0005737">
    <property type="term" value="C:cytoplasm"/>
    <property type="evidence" value="ECO:0007669"/>
    <property type="project" value="InterPro"/>
</dbReference>
<proteinExistence type="inferred from homology"/>
<dbReference type="EC" id="5.4.2.12" evidence="4"/>
<dbReference type="SUPFAM" id="SSF53649">
    <property type="entry name" value="Alkaline phosphatase-like"/>
    <property type="match status" value="1"/>
</dbReference>
<reference evidence="12" key="2">
    <citation type="submission" date="2015-07" db="EMBL/GenBank/DDBJ databases">
        <title>Contrasting host-pathogen interactions and genome evolution in two generalist and specialist microsporidian pathogens of mosquitoes.</title>
        <authorList>
            <consortium name="The Broad Institute Genomics Platform"/>
            <consortium name="The Broad Institute Genome Sequencing Center for Infectious Disease"/>
            <person name="Cuomo C.A."/>
            <person name="Sanscrainte N.D."/>
            <person name="Goldberg J.M."/>
            <person name="Heiman D."/>
            <person name="Young S."/>
            <person name="Zeng Q."/>
            <person name="Becnel J.J."/>
            <person name="Birren B.W."/>
        </authorList>
    </citation>
    <scope>NUCLEOTIDE SEQUENCE [LARGE SCALE GENOMIC DNA]</scope>
    <source>
        <strain evidence="12">USNM 41457</strain>
    </source>
</reference>
<evidence type="ECO:0000256" key="1">
    <source>
        <dbReference type="ARBA" id="ARBA00001936"/>
    </source>
</evidence>
<dbReference type="InterPro" id="IPR011258">
    <property type="entry name" value="BPG-indep_PGM_N"/>
</dbReference>
<keyword evidence="5" id="KW-0479">Metal-binding</keyword>
<dbReference type="InterPro" id="IPR005995">
    <property type="entry name" value="Pgm_bpd_ind"/>
</dbReference>
<keyword evidence="8" id="KW-0413">Isomerase</keyword>
<dbReference type="Gene3D" id="3.40.1450.10">
    <property type="entry name" value="BPG-independent phosphoglycerate mutase, domain B"/>
    <property type="match status" value="1"/>
</dbReference>
<evidence type="ECO:0000256" key="6">
    <source>
        <dbReference type="ARBA" id="ARBA00023152"/>
    </source>
</evidence>
<dbReference type="PANTHER" id="PTHR31637:SF0">
    <property type="entry name" value="2,3-BISPHOSPHOGLYCERATE-INDEPENDENT PHOSPHOGLYCERATE MUTASE"/>
    <property type="match status" value="1"/>
</dbReference>
<organism evidence="11 12">
    <name type="scientific">Edhazardia aedis (strain USNM 41457)</name>
    <name type="common">Microsporidian parasite</name>
    <dbReference type="NCBI Taxonomy" id="1003232"/>
    <lineage>
        <taxon>Eukaryota</taxon>
        <taxon>Fungi</taxon>
        <taxon>Fungi incertae sedis</taxon>
        <taxon>Microsporidia</taxon>
        <taxon>Edhazardia</taxon>
    </lineage>
</organism>
<dbReference type="HOGENOM" id="CLU_026099_2_0_1"/>
<evidence type="ECO:0000259" key="9">
    <source>
        <dbReference type="Pfam" id="PF01676"/>
    </source>
</evidence>
<keyword evidence="12" id="KW-1185">Reference proteome</keyword>
<evidence type="ECO:0000256" key="5">
    <source>
        <dbReference type="ARBA" id="ARBA00022723"/>
    </source>
</evidence>
<evidence type="ECO:0000256" key="7">
    <source>
        <dbReference type="ARBA" id="ARBA00023211"/>
    </source>
</evidence>
<accession>J9D1V6</accession>
<comment type="pathway">
    <text evidence="2">Carbohydrate degradation; glycolysis; pyruvate from D-glyceraldehyde 3-phosphate: step 3/5.</text>
</comment>
<dbReference type="GO" id="GO:0006096">
    <property type="term" value="P:glycolytic process"/>
    <property type="evidence" value="ECO:0007669"/>
    <property type="project" value="UniProtKB-UniPathway"/>
</dbReference>
<dbReference type="Pfam" id="PF06415">
    <property type="entry name" value="iPGM_N"/>
    <property type="match status" value="1"/>
</dbReference>
<evidence type="ECO:0000256" key="2">
    <source>
        <dbReference type="ARBA" id="ARBA00004798"/>
    </source>
</evidence>
<dbReference type="PANTHER" id="PTHR31637">
    <property type="entry name" value="2,3-BISPHOSPHOGLYCERATE-INDEPENDENT PHOSPHOGLYCERATE MUTASE"/>
    <property type="match status" value="1"/>
</dbReference>
<dbReference type="Gene3D" id="3.40.720.10">
    <property type="entry name" value="Alkaline Phosphatase, subunit A"/>
    <property type="match status" value="1"/>
</dbReference>
<feature type="domain" description="Metalloenzyme" evidence="9">
    <location>
        <begin position="3"/>
        <end position="477"/>
    </location>
</feature>
<dbReference type="OrthoDB" id="1886626at2759"/>